<accession>A0A1T0CHR1</accession>
<dbReference type="InterPro" id="IPR003395">
    <property type="entry name" value="RecF/RecN/SMC_N"/>
</dbReference>
<evidence type="ECO:0000313" key="10">
    <source>
        <dbReference type="Proteomes" id="UP000191094"/>
    </source>
</evidence>
<name>A0A1T0CHR1_9GAMM</name>
<dbReference type="GO" id="GO:0006260">
    <property type="term" value="P:DNA replication"/>
    <property type="evidence" value="ECO:0007669"/>
    <property type="project" value="UniProtKB-UniRule"/>
</dbReference>
<dbReference type="InterPro" id="IPR011890">
    <property type="entry name" value="SMC_prok"/>
</dbReference>
<feature type="binding site" evidence="6">
    <location>
        <begin position="32"/>
        <end position="39"/>
    </location>
    <ligand>
        <name>ATP</name>
        <dbReference type="ChEBI" id="CHEBI:30616"/>
    </ligand>
</feature>
<dbReference type="GO" id="GO:0005524">
    <property type="term" value="F:ATP binding"/>
    <property type="evidence" value="ECO:0007669"/>
    <property type="project" value="UniProtKB-UniRule"/>
</dbReference>
<reference evidence="9 10" key="1">
    <citation type="submission" date="2017-02" db="EMBL/GenBank/DDBJ databases">
        <title>Draft genome sequence of Moraxella lincolnii CCUG 9405T type strain.</title>
        <authorList>
            <person name="Salva-Serra F."/>
            <person name="Engstrom-Jakobsson H."/>
            <person name="Thorell K."/>
            <person name="Jaen-Luchoro D."/>
            <person name="Gonzales-Siles L."/>
            <person name="Karlsson R."/>
            <person name="Yazdan S."/>
            <person name="Boulund F."/>
            <person name="Johnning A."/>
            <person name="Engstrand L."/>
            <person name="Kristiansson E."/>
            <person name="Moore E."/>
        </authorList>
    </citation>
    <scope>NUCLEOTIDE SEQUENCE [LARGE SCALE GENOMIC DNA]</scope>
    <source>
        <strain evidence="9 10">CCUG 9405</strain>
    </source>
</reference>
<dbReference type="GO" id="GO:0016887">
    <property type="term" value="F:ATP hydrolysis activity"/>
    <property type="evidence" value="ECO:0007669"/>
    <property type="project" value="InterPro"/>
</dbReference>
<evidence type="ECO:0000256" key="7">
    <source>
        <dbReference type="SAM" id="MobiDB-lite"/>
    </source>
</evidence>
<comment type="subunit">
    <text evidence="6">Homodimer.</text>
</comment>
<evidence type="ECO:0000256" key="4">
    <source>
        <dbReference type="ARBA" id="ARBA00023054"/>
    </source>
</evidence>
<keyword evidence="3 6" id="KW-0067">ATP-binding</keyword>
<dbReference type="GO" id="GO:0007062">
    <property type="term" value="P:sister chromatid cohesion"/>
    <property type="evidence" value="ECO:0007669"/>
    <property type="project" value="InterPro"/>
</dbReference>
<feature type="region of interest" description="Disordered" evidence="7">
    <location>
        <begin position="547"/>
        <end position="569"/>
    </location>
</feature>
<keyword evidence="5 6" id="KW-0238">DNA-binding</keyword>
<comment type="subcellular location">
    <subcellularLocation>
        <location evidence="6">Cytoplasm</location>
    </subcellularLocation>
</comment>
<evidence type="ECO:0000259" key="8">
    <source>
        <dbReference type="Pfam" id="PF02463"/>
    </source>
</evidence>
<evidence type="ECO:0000256" key="3">
    <source>
        <dbReference type="ARBA" id="ARBA00022840"/>
    </source>
</evidence>
<evidence type="ECO:0000256" key="1">
    <source>
        <dbReference type="ARBA" id="ARBA00022490"/>
    </source>
</evidence>
<evidence type="ECO:0000313" key="9">
    <source>
        <dbReference type="EMBL" id="OOS21892.1"/>
    </source>
</evidence>
<keyword evidence="1 6" id="KW-0963">Cytoplasm</keyword>
<dbReference type="InterPro" id="IPR024704">
    <property type="entry name" value="SMC"/>
</dbReference>
<dbReference type="GO" id="GO:0007059">
    <property type="term" value="P:chromosome segregation"/>
    <property type="evidence" value="ECO:0007669"/>
    <property type="project" value="UniProtKB-UniRule"/>
</dbReference>
<feature type="coiled-coil region" evidence="6">
    <location>
        <begin position="1015"/>
        <end position="1049"/>
    </location>
</feature>
<evidence type="ECO:0000256" key="6">
    <source>
        <dbReference type="HAMAP-Rule" id="MF_01894"/>
    </source>
</evidence>
<gene>
    <name evidence="6" type="primary">smc</name>
    <name evidence="9" type="ORF">B0682_04665</name>
</gene>
<comment type="caution">
    <text evidence="9">The sequence shown here is derived from an EMBL/GenBank/DDBJ whole genome shotgun (WGS) entry which is preliminary data.</text>
</comment>
<keyword evidence="4 6" id="KW-0175">Coiled coil</keyword>
<sequence length="1342" mass="152665">MRLKSLKLAGFKSFAHPTTFTFHHNITAIVGPNGCGKSNVIDAIRWVLGETSAKQLRGGSMSDVIFAGTQHHAGKSMASVELTFEHTQDETTGIRHELNLYHELSVRRQVNKDGKSDYFINGTKARRRDVVDIFLGTGLGSGCYAVIEQGMIGRIVDSSPKQLREFIEEAAGVSRYQARREETHKKLQKAQENLDRLNDLQCELQKQHKTLSHQAKTAQKYQAIKNEMSQIEGQLAIAQLYAAKQNEQTLTKQYQTLSHQAKQQQDVLATLSQKVDKLNERIAEQQWLKDDKRNTLHEQQMQEQQTKHQHQILLDKQNQLSNNIEQHHHRQQHLTNTLAKLTVERQQKQQQLEAIDPTQSKHQQQITELKNQLAPLKQAWQDAQHAHEQEQQKLNNVDKQLAVNEQALKQLSHTKSKWQQQHHQWQQSWQALTTPTTLKILGIPKEALTLNNQDNQDEQDNSDTAQTHLLDLLKQKIDKQHTLISRYEQQLDELEIKYQQAQHEQQQHTRQLTEQHQVLISLEKRHAMLDSEYHTLYALLHPKPILHSDKPNHVQSSAKKQTSPKTAGHHDISTLWHHWQQRSSHQQLGQCVELTELGLAHADGLDQWLALWLDAIVLNLPNALTHTVPQPSINNLDMQILATLISQSSPNSQMTALLNTQPTQQKNLAQVDGINGANDTQNDTQIATKANTLATHDKKSKLLTTLADAHQLPLWAIDTLIKTPTLTALSGWYYCCIGEQPHREQHENLQTSTTNTIITLLSQILSSNQPFTLCTDTGWLIGQFGIIHLSKLGQDGRGGHFLKERHAQRQRLAQLEKMLTDIQSDINQQTKIHKQLTSRHKDGQITLEEWTAQLANLKTDHMQAKNDLAMWQGEQHQLQNDHRRLNQEKNQLDADFTEQQQHQAQLDAKNIELTQQRHRHLTAIKQLDNTRQQLQTQKDHLHTTLNELTQAQQQASLAKQQLVMQLEHLHEQSKQLHTQSEHTNQRIHQQQSEQHQLKQQLVKLDALLTKQQSDIAHSKIELEEHQHQLTEQQRQYQSLKDASTHAQQQLNDSNAYLATCTTELAIAKERLNDATIRVDEHANLLNTGVSASSLLADFIAHNRKIDNADNHAKQQRLQQDYQSLQIQLGRLGAVNMAAKAELDAITERLTPLTKQTDDILASIDTLTDAISTIDDKTKQLFLQTLTAVNDDLNNLFANMFGGGQASLSLVNEDGLSTSDAWRAGLELMAQPKGKRNSRLAVLSGGEKTLTALSLIFAIFKQHPAPFCVLDEVDAPLDDANVERFTSLINEMAHEVQFIFISHNKLSMQIANELKGITMPNAGISTLVNVNLDEAEYHLAYEL</sequence>
<evidence type="ECO:0000256" key="5">
    <source>
        <dbReference type="ARBA" id="ARBA00023125"/>
    </source>
</evidence>
<proteinExistence type="inferred from homology"/>
<comment type="domain">
    <text evidence="6">Contains large globular domains required for ATP hydrolysis at each terminus and a third globular domain forming a flexible hinge near the middle of the molecule. These domains are separated by coiled-coil structures.</text>
</comment>
<comment type="function">
    <text evidence="6">Required for chromosome condensation and partitioning.</text>
</comment>
<feature type="compositionally biased region" description="Polar residues" evidence="7">
    <location>
        <begin position="553"/>
        <end position="565"/>
    </location>
</feature>
<keyword evidence="10" id="KW-1185">Reference proteome</keyword>
<organism evidence="9 10">
    <name type="scientific">Lwoffella lincolnii</name>
    <dbReference type="NCBI Taxonomy" id="90241"/>
    <lineage>
        <taxon>Bacteria</taxon>
        <taxon>Pseudomonadati</taxon>
        <taxon>Pseudomonadota</taxon>
        <taxon>Gammaproteobacteria</taxon>
        <taxon>Moraxellales</taxon>
        <taxon>Moraxellaceae</taxon>
        <taxon>Lwoffella</taxon>
    </lineage>
</organism>
<dbReference type="PIRSF" id="PIRSF005719">
    <property type="entry name" value="SMC"/>
    <property type="match status" value="1"/>
</dbReference>
<dbReference type="PANTHER" id="PTHR43977">
    <property type="entry name" value="STRUCTURAL MAINTENANCE OF CHROMOSOMES PROTEIN 3"/>
    <property type="match status" value="1"/>
</dbReference>
<dbReference type="InterPro" id="IPR027417">
    <property type="entry name" value="P-loop_NTPase"/>
</dbReference>
<dbReference type="SUPFAM" id="SSF52540">
    <property type="entry name" value="P-loop containing nucleoside triphosphate hydrolases"/>
    <property type="match status" value="2"/>
</dbReference>
<feature type="coiled-coil region" evidence="6">
    <location>
        <begin position="805"/>
        <end position="895"/>
    </location>
</feature>
<dbReference type="GO" id="GO:0030261">
    <property type="term" value="P:chromosome condensation"/>
    <property type="evidence" value="ECO:0007669"/>
    <property type="project" value="InterPro"/>
</dbReference>
<dbReference type="HAMAP" id="MF_01894">
    <property type="entry name" value="Smc_prok"/>
    <property type="match status" value="1"/>
</dbReference>
<dbReference type="OrthoDB" id="9808768at2"/>
<comment type="similarity">
    <text evidence="6">Belongs to the SMC family.</text>
</comment>
<feature type="coiled-coil region" evidence="6">
    <location>
        <begin position="173"/>
        <end position="200"/>
    </location>
</feature>
<dbReference type="EMBL" id="MUYT01000004">
    <property type="protein sequence ID" value="OOS21892.1"/>
    <property type="molecule type" value="Genomic_DNA"/>
</dbReference>
<dbReference type="GO" id="GO:0005737">
    <property type="term" value="C:cytoplasm"/>
    <property type="evidence" value="ECO:0007669"/>
    <property type="project" value="UniProtKB-SubCell"/>
</dbReference>
<dbReference type="Proteomes" id="UP000191094">
    <property type="component" value="Unassembled WGS sequence"/>
</dbReference>
<feature type="domain" description="RecF/RecN/SMC N-terminal" evidence="8">
    <location>
        <begin position="3"/>
        <end position="1324"/>
    </location>
</feature>
<dbReference type="RefSeq" id="WP_078306883.1">
    <property type="nucleotide sequence ID" value="NZ_MUYT01000004.1"/>
</dbReference>
<dbReference type="Gene3D" id="3.40.50.300">
    <property type="entry name" value="P-loop containing nucleotide triphosphate hydrolases"/>
    <property type="match status" value="2"/>
</dbReference>
<feature type="coiled-coil region" evidence="6">
    <location>
        <begin position="924"/>
        <end position="961"/>
    </location>
</feature>
<feature type="coiled-coil region" evidence="6">
    <location>
        <begin position="261"/>
        <end position="288"/>
    </location>
</feature>
<feature type="compositionally biased region" description="Basic and acidic residues" evidence="7">
    <location>
        <begin position="970"/>
        <end position="984"/>
    </location>
</feature>
<evidence type="ECO:0000256" key="2">
    <source>
        <dbReference type="ARBA" id="ARBA00022741"/>
    </source>
</evidence>
<protein>
    <recommendedName>
        <fullName evidence="6">Chromosome partition protein Smc</fullName>
    </recommendedName>
</protein>
<feature type="region of interest" description="Disordered" evidence="7">
    <location>
        <begin position="970"/>
        <end position="994"/>
    </location>
</feature>
<dbReference type="GO" id="GO:0003677">
    <property type="term" value="F:DNA binding"/>
    <property type="evidence" value="ECO:0007669"/>
    <property type="project" value="UniProtKB-UniRule"/>
</dbReference>
<keyword evidence="2 6" id="KW-0547">Nucleotide-binding</keyword>
<dbReference type="STRING" id="90241.B0682_04665"/>
<feature type="coiled-coil region" evidence="6">
    <location>
        <begin position="470"/>
        <end position="511"/>
    </location>
</feature>
<dbReference type="Pfam" id="PF02463">
    <property type="entry name" value="SMC_N"/>
    <property type="match status" value="1"/>
</dbReference>